<name>A0ABX2KI99_9PROT</name>
<feature type="domain" description="N-acetyltransferase" evidence="1">
    <location>
        <begin position="31"/>
        <end position="202"/>
    </location>
</feature>
<dbReference type="InterPro" id="IPR000182">
    <property type="entry name" value="GNAT_dom"/>
</dbReference>
<accession>A0ABX2KI99</accession>
<dbReference type="SUPFAM" id="SSF55729">
    <property type="entry name" value="Acyl-CoA N-acyltransferases (Nat)"/>
    <property type="match status" value="1"/>
</dbReference>
<organism evidence="2 3">
    <name type="scientific">Azospirillum melinis</name>
    <dbReference type="NCBI Taxonomy" id="328839"/>
    <lineage>
        <taxon>Bacteria</taxon>
        <taxon>Pseudomonadati</taxon>
        <taxon>Pseudomonadota</taxon>
        <taxon>Alphaproteobacteria</taxon>
        <taxon>Rhodospirillales</taxon>
        <taxon>Azospirillaceae</taxon>
        <taxon>Azospirillum</taxon>
    </lineage>
</organism>
<dbReference type="InterPro" id="IPR016181">
    <property type="entry name" value="Acyl_CoA_acyltransferase"/>
</dbReference>
<keyword evidence="3" id="KW-1185">Reference proteome</keyword>
<reference evidence="2 3" key="1">
    <citation type="submission" date="2019-10" db="EMBL/GenBank/DDBJ databases">
        <title>Genome sequence of Azospirillum melinis.</title>
        <authorList>
            <person name="Ambrosini A."/>
            <person name="Sant'Anna F.H."/>
            <person name="Cassan F.D."/>
            <person name="Souza E.M."/>
            <person name="Passaglia L.M.P."/>
        </authorList>
    </citation>
    <scope>NUCLEOTIDE SEQUENCE [LARGE SCALE GENOMIC DNA]</scope>
    <source>
        <strain evidence="2 3">TMCY0552</strain>
    </source>
</reference>
<gene>
    <name evidence="2" type="ORF">GBZ48_19895</name>
</gene>
<proteinExistence type="predicted"/>
<dbReference type="PROSITE" id="PS51186">
    <property type="entry name" value="GNAT"/>
    <property type="match status" value="1"/>
</dbReference>
<protein>
    <recommendedName>
        <fullName evidence="1">N-acetyltransferase domain-containing protein</fullName>
    </recommendedName>
</protein>
<dbReference type="Gene3D" id="3.40.630.30">
    <property type="match status" value="1"/>
</dbReference>
<evidence type="ECO:0000313" key="3">
    <source>
        <dbReference type="Proteomes" id="UP000605086"/>
    </source>
</evidence>
<evidence type="ECO:0000313" key="2">
    <source>
        <dbReference type="EMBL" id="NUB01523.1"/>
    </source>
</evidence>
<evidence type="ECO:0000259" key="1">
    <source>
        <dbReference type="PROSITE" id="PS51186"/>
    </source>
</evidence>
<sequence length="268" mass="28561">MPDMPVVSSPLQSLHQGILGLCNGQPSGIPYRVRFLDADDLPALEEFRAFIFGSLPDIDAYFPETPEFSGLHMAERGVTLGLETHGAPGGNRLIGCAVLGLPQPGMPAFADDLPGGGPDVTATAHMSSCMVHTDFRGNGLQRLLVTMRTLYALGAGRPHLLSRVALSNPVSLSNMLASGFTARRILVMHSGRLRYLLHRDMQAPPPAFEPGTDRALRVADHAAQNAAFEAGLVGRTVTFCGDEPFMIYARPAAAARRAAAPAELEVIP</sequence>
<comment type="caution">
    <text evidence="2">The sequence shown here is derived from an EMBL/GenBank/DDBJ whole genome shotgun (WGS) entry which is preliminary data.</text>
</comment>
<dbReference type="Proteomes" id="UP000605086">
    <property type="component" value="Unassembled WGS sequence"/>
</dbReference>
<dbReference type="EMBL" id="WHOS01000027">
    <property type="protein sequence ID" value="NUB01523.1"/>
    <property type="molecule type" value="Genomic_DNA"/>
</dbReference>